<accession>Q7MBH5</accession>
<name>Q7MBH5_VIBVY</name>
<organism evidence="1 2">
    <name type="scientific">Vibrio vulnificus (strain YJ016)</name>
    <dbReference type="NCBI Taxonomy" id="196600"/>
    <lineage>
        <taxon>Bacteria</taxon>
        <taxon>Pseudomonadati</taxon>
        <taxon>Pseudomonadota</taxon>
        <taxon>Gammaproteobacteria</taxon>
        <taxon>Vibrionales</taxon>
        <taxon>Vibrionaceae</taxon>
        <taxon>Vibrio</taxon>
    </lineage>
</organism>
<reference evidence="1 2" key="1">
    <citation type="journal article" date="2003" name="Genome Res.">
        <title>Comparative genome analysis of Vibrio vulnificus, a marine pathogen.</title>
        <authorList>
            <person name="Chen C.Y."/>
            <person name="Wu K.M."/>
            <person name="Chang Y.C."/>
            <person name="Chang C.H."/>
            <person name="Tsai H.C."/>
            <person name="Liao T.L."/>
            <person name="Liu Y.M."/>
            <person name="Chen H.J."/>
            <person name="Shen A.B."/>
            <person name="Li J.C."/>
            <person name="Su T.L."/>
            <person name="Shao C.P."/>
            <person name="Lee C.T."/>
            <person name="Hor L.I."/>
            <person name="Tsai S.F."/>
        </authorList>
    </citation>
    <scope>NUCLEOTIDE SEQUENCE [LARGE SCALE GENOMIC DNA]</scope>
    <source>
        <strain evidence="1 2">YJ016</strain>
        <plasmid evidence="1">pYJ016</plasmid>
    </source>
</reference>
<dbReference type="AlphaFoldDB" id="Q7MBH5"/>
<protein>
    <submittedName>
        <fullName evidence="1">Uncharacterized protein</fullName>
    </submittedName>
</protein>
<geneLocation type="plasmid" evidence="1 2">
    <name>pYJ016</name>
</geneLocation>
<keyword evidence="1" id="KW-0614">Plasmid</keyword>
<gene>
    <name evidence="1" type="ordered locus">VVP68</name>
</gene>
<evidence type="ECO:0000313" key="1">
    <source>
        <dbReference type="EMBL" id="BAC97791.1"/>
    </source>
</evidence>
<dbReference type="Proteomes" id="UP000002675">
    <property type="component" value="Plasmid pYJ016"/>
</dbReference>
<proteinExistence type="predicted"/>
<evidence type="ECO:0000313" key="2">
    <source>
        <dbReference type="Proteomes" id="UP000002675"/>
    </source>
</evidence>
<dbReference type="KEGG" id="vvy:VVP68"/>
<sequence>MIVPCWCLVVTQRVSRMVTTKPSPTLAKSQYDKEYRAKRKARKQELVEFHHAVLADKREREPNFQIGFTARRLLRSGEVVNLPHEYAFILKGCEEFIDNPQRFSSLFSWGGDAVNNIRCRTLIAKVLACLLPCTDLIGGRIGTPTEAGLKTLSYDQLQEDYALRFGEFIAPKSFAKVVTYLKRAAYLHTERINVCVDEEEGTVRSAAAYKQLTEVFFRDLKVVRYPNICDLIIATRKRMEKKGLNFNWMSFRAIANGIQDIFNASKLNEFAQTTSMVFRAHMSDHQLSLSPH</sequence>
<dbReference type="EMBL" id="AP005352">
    <property type="protein sequence ID" value="BAC97791.1"/>
    <property type="molecule type" value="Genomic_DNA"/>
</dbReference>
<dbReference type="HOGENOM" id="CLU_971951_0_0_6"/>